<protein>
    <submittedName>
        <fullName evidence="1">Uncharacterized protein</fullName>
    </submittedName>
</protein>
<accession>A0ACB0YSI2</accession>
<evidence type="ECO:0000313" key="2">
    <source>
        <dbReference type="Proteomes" id="UP001497535"/>
    </source>
</evidence>
<dbReference type="EMBL" id="CAVMJV010000018">
    <property type="protein sequence ID" value="CAK5060980.1"/>
    <property type="molecule type" value="Genomic_DNA"/>
</dbReference>
<proteinExistence type="predicted"/>
<comment type="caution">
    <text evidence="1">The sequence shown here is derived from an EMBL/GenBank/DDBJ whole genome shotgun (WGS) entry which is preliminary data.</text>
</comment>
<evidence type="ECO:0000313" key="1">
    <source>
        <dbReference type="EMBL" id="CAK5060980.1"/>
    </source>
</evidence>
<reference evidence="1" key="1">
    <citation type="submission" date="2023-11" db="EMBL/GenBank/DDBJ databases">
        <authorList>
            <person name="Poullet M."/>
        </authorList>
    </citation>
    <scope>NUCLEOTIDE SEQUENCE</scope>
    <source>
        <strain evidence="1">E1834</strain>
    </source>
</reference>
<dbReference type="Proteomes" id="UP001497535">
    <property type="component" value="Unassembled WGS sequence"/>
</dbReference>
<organism evidence="1 2">
    <name type="scientific">Meloidogyne enterolobii</name>
    <name type="common">Root-knot nematode worm</name>
    <name type="synonym">Meloidogyne mayaguensis</name>
    <dbReference type="NCBI Taxonomy" id="390850"/>
    <lineage>
        <taxon>Eukaryota</taxon>
        <taxon>Metazoa</taxon>
        <taxon>Ecdysozoa</taxon>
        <taxon>Nematoda</taxon>
        <taxon>Chromadorea</taxon>
        <taxon>Rhabditida</taxon>
        <taxon>Tylenchina</taxon>
        <taxon>Tylenchomorpha</taxon>
        <taxon>Tylenchoidea</taxon>
        <taxon>Meloidogynidae</taxon>
        <taxon>Meloidogyninae</taxon>
        <taxon>Meloidogyne</taxon>
    </lineage>
</organism>
<name>A0ACB0YSI2_MELEN</name>
<sequence>MFSTHHYPYPPHYHPLYYPNNQPFFPTYPNNIINFGDSSHSDTMLNFRENFPINEGFQHFYHPNLPTPQQATPSSFNIETRSLEASRGMIASTSDNLAPSHNYLNQEKNKTKKRNPVKTNEEKIPKEIFKHSNEGGFQPWRLPNEQPSNPDIQHSPAHEQPSSPHFQYPNIKGIDLNVKLDSPYEESNDPQLQHSPEDSTHSTGLDSQNLTHGQQSRPNVQHANSGRFETWTQADSIPGQSSSTPFKHSNFGAFQTWTKTNLPHEESSNPPNIEESQPSTQPKKLQGFRPYNQRG</sequence>
<gene>
    <name evidence="1" type="ORF">MENTE1834_LOCUS16106</name>
</gene>
<keyword evidence="2" id="KW-1185">Reference proteome</keyword>